<accession>E9G4K4</accession>
<proteinExistence type="predicted"/>
<dbReference type="InParanoid" id="E9G4K4"/>
<reference evidence="3 4" key="1">
    <citation type="journal article" date="2011" name="Science">
        <title>The ecoresponsive genome of Daphnia pulex.</title>
        <authorList>
            <person name="Colbourne J.K."/>
            <person name="Pfrender M.E."/>
            <person name="Gilbert D."/>
            <person name="Thomas W.K."/>
            <person name="Tucker A."/>
            <person name="Oakley T.H."/>
            <person name="Tokishita S."/>
            <person name="Aerts A."/>
            <person name="Arnold G.J."/>
            <person name="Basu M.K."/>
            <person name="Bauer D.J."/>
            <person name="Caceres C.E."/>
            <person name="Carmel L."/>
            <person name="Casola C."/>
            <person name="Choi J.H."/>
            <person name="Detter J.C."/>
            <person name="Dong Q."/>
            <person name="Dusheyko S."/>
            <person name="Eads B.D."/>
            <person name="Frohlich T."/>
            <person name="Geiler-Samerotte K.A."/>
            <person name="Gerlach D."/>
            <person name="Hatcher P."/>
            <person name="Jogdeo S."/>
            <person name="Krijgsveld J."/>
            <person name="Kriventseva E.V."/>
            <person name="Kultz D."/>
            <person name="Laforsch C."/>
            <person name="Lindquist E."/>
            <person name="Lopez J."/>
            <person name="Manak J.R."/>
            <person name="Muller J."/>
            <person name="Pangilinan J."/>
            <person name="Patwardhan R.P."/>
            <person name="Pitluck S."/>
            <person name="Pritham E.J."/>
            <person name="Rechtsteiner A."/>
            <person name="Rho M."/>
            <person name="Rogozin I.B."/>
            <person name="Sakarya O."/>
            <person name="Salamov A."/>
            <person name="Schaack S."/>
            <person name="Shapiro H."/>
            <person name="Shiga Y."/>
            <person name="Skalitzky C."/>
            <person name="Smith Z."/>
            <person name="Souvorov A."/>
            <person name="Sung W."/>
            <person name="Tang Z."/>
            <person name="Tsuchiya D."/>
            <person name="Tu H."/>
            <person name="Vos H."/>
            <person name="Wang M."/>
            <person name="Wolf Y.I."/>
            <person name="Yamagata H."/>
            <person name="Yamada T."/>
            <person name="Ye Y."/>
            <person name="Shaw J.R."/>
            <person name="Andrews J."/>
            <person name="Crease T.J."/>
            <person name="Tang H."/>
            <person name="Lucas S.M."/>
            <person name="Robertson H.M."/>
            <person name="Bork P."/>
            <person name="Koonin E.V."/>
            <person name="Zdobnov E.M."/>
            <person name="Grigoriev I.V."/>
            <person name="Lynch M."/>
            <person name="Boore J.L."/>
        </authorList>
    </citation>
    <scope>NUCLEOTIDE SEQUENCE [LARGE SCALE GENOMIC DNA]</scope>
</reference>
<protein>
    <submittedName>
        <fullName evidence="3">Uncharacterized protein</fullName>
    </submittedName>
</protein>
<dbReference type="AlphaFoldDB" id="E9G4K4"/>
<evidence type="ECO:0000313" key="3">
    <source>
        <dbReference type="EMBL" id="EFX85543.1"/>
    </source>
</evidence>
<evidence type="ECO:0000256" key="2">
    <source>
        <dbReference type="SAM" id="SignalP"/>
    </source>
</evidence>
<name>E9G4K4_DAPPU</name>
<keyword evidence="1" id="KW-0812">Transmembrane</keyword>
<dbReference type="Proteomes" id="UP000000305">
    <property type="component" value="Unassembled WGS sequence"/>
</dbReference>
<keyword evidence="2" id="KW-0732">Signal</keyword>
<keyword evidence="1" id="KW-0472">Membrane</keyword>
<gene>
    <name evidence="3" type="ORF">DAPPUDRAFT_314059</name>
</gene>
<dbReference type="KEGG" id="dpx:DAPPUDRAFT_314059"/>
<dbReference type="EMBL" id="GL732532">
    <property type="protein sequence ID" value="EFX85543.1"/>
    <property type="molecule type" value="Genomic_DNA"/>
</dbReference>
<dbReference type="OrthoDB" id="6374365at2759"/>
<feature type="chain" id="PRO_5003236647" evidence="2">
    <location>
        <begin position="25"/>
        <end position="739"/>
    </location>
</feature>
<dbReference type="HOGENOM" id="CLU_375641_0_0_1"/>
<evidence type="ECO:0000256" key="1">
    <source>
        <dbReference type="SAM" id="Phobius"/>
    </source>
</evidence>
<organism evidence="3 4">
    <name type="scientific">Daphnia pulex</name>
    <name type="common">Water flea</name>
    <dbReference type="NCBI Taxonomy" id="6669"/>
    <lineage>
        <taxon>Eukaryota</taxon>
        <taxon>Metazoa</taxon>
        <taxon>Ecdysozoa</taxon>
        <taxon>Arthropoda</taxon>
        <taxon>Crustacea</taxon>
        <taxon>Branchiopoda</taxon>
        <taxon>Diplostraca</taxon>
        <taxon>Cladocera</taxon>
        <taxon>Anomopoda</taxon>
        <taxon>Daphniidae</taxon>
        <taxon>Daphnia</taxon>
    </lineage>
</organism>
<keyword evidence="4" id="KW-1185">Reference proteome</keyword>
<evidence type="ECO:0000313" key="4">
    <source>
        <dbReference type="Proteomes" id="UP000000305"/>
    </source>
</evidence>
<keyword evidence="1" id="KW-1133">Transmembrane helix</keyword>
<sequence length="739" mass="80325">MRQTLCLLLMGAIALASHLGESDAIAIGSEVKENQTVSTANETITVPNSVGLNDTIQLTITNNGTGAKTQREIVIGDEITQLFFGEANAGIGKGSNSGPGVMVTPLETISEQVPVVPVQPDANAGTAFDSLAVPIDSRPSTLDSSAIGAEELGIQQTVKKVDELITQVQQTQVQQETNNFGVPVIVAGDSFTASETDKLQLPTEMVDSKIFQVEQETMNGGVAPSVTAADIVTSNTGTAGEGFQINLAGVQEMSVTPIVGVVDQMTTQIPIFWPSGDEPGQFKIEHTINPNTEESVNKMQTSVNFSGAAKQIPIFIHSKIKHAVFNIHVHASPPTSPAVHRIVKKPEDYSLDIEIGVPAIQPQTETEMPSFPQVAQVKEINLELPDLIVISSGSTESPVYQVPTVAQMNSFEIDKMILGELNQTPTTPADTFTIDTAQTGDQLLLVQTAEIPNIISDDRTMRSALASLSIVPNPAQQLNDGRLPSPVINSGHIDDAVDDNISLEIIGFIPRNQLPINNQTVVETRRPILVKFDDVSAEVLGRFNGSQAIFLSRPSSVKVSSHGENRQNGSMVVPSVRMDPVQPTNTLINGDDNSGEIDVDVSVEKADIRTSNLSRQSDEQDDMSLEVDFDLLPQIERLLRRQFQKKPKNPKMVFFHHHSDEQDDDAFELNNILANRVFQRKLQEMDERFKSAPEARGKRLMEKYAEALAMSFSSSAATTINFSLYFPLLIACLLVKWFS</sequence>
<feature type="signal peptide" evidence="2">
    <location>
        <begin position="1"/>
        <end position="24"/>
    </location>
</feature>
<feature type="transmembrane region" description="Helical" evidence="1">
    <location>
        <begin position="720"/>
        <end position="738"/>
    </location>
</feature>